<dbReference type="Proteomes" id="UP001153712">
    <property type="component" value="Chromosome 3"/>
</dbReference>
<dbReference type="PANTHER" id="PTHR11086">
    <property type="entry name" value="DEOXYCYTIDYLATE DEAMINASE-RELATED"/>
    <property type="match status" value="1"/>
</dbReference>
<keyword evidence="5" id="KW-0378">Hydrolase</keyword>
<comment type="cofactor">
    <cofactor evidence="1">
        <name>Zn(2+)</name>
        <dbReference type="ChEBI" id="CHEBI:29105"/>
    </cofactor>
</comment>
<dbReference type="CDD" id="cd01286">
    <property type="entry name" value="deoxycytidylate_deaminase"/>
    <property type="match status" value="1"/>
</dbReference>
<evidence type="ECO:0000313" key="14">
    <source>
        <dbReference type="Proteomes" id="UP001153712"/>
    </source>
</evidence>
<evidence type="ECO:0000259" key="12">
    <source>
        <dbReference type="PROSITE" id="PS51747"/>
    </source>
</evidence>
<evidence type="ECO:0000256" key="11">
    <source>
        <dbReference type="ARBA" id="ARBA00071625"/>
    </source>
</evidence>
<accession>A0A9N9TJM2</accession>
<dbReference type="GO" id="GO:0005737">
    <property type="term" value="C:cytoplasm"/>
    <property type="evidence" value="ECO:0007669"/>
    <property type="project" value="TreeGrafter"/>
</dbReference>
<evidence type="ECO:0000256" key="9">
    <source>
        <dbReference type="ARBA" id="ARBA00041763"/>
    </source>
</evidence>
<keyword evidence="6" id="KW-0862">Zinc</keyword>
<dbReference type="GO" id="GO:0046872">
    <property type="term" value="F:metal ion binding"/>
    <property type="evidence" value="ECO:0007669"/>
    <property type="project" value="UniProtKB-KW"/>
</dbReference>
<dbReference type="InterPro" id="IPR002125">
    <property type="entry name" value="CMP_dCMP_dom"/>
</dbReference>
<keyword evidence="14" id="KW-1185">Reference proteome</keyword>
<dbReference type="FunFam" id="3.40.140.10:FF:000021">
    <property type="entry name" value="Deoxycytidylate deaminase"/>
    <property type="match status" value="1"/>
</dbReference>
<protein>
    <recommendedName>
        <fullName evidence="11">Probable deoxycytidylate deaminase</fullName>
        <ecNumber evidence="8">3.5.4.12</ecNumber>
    </recommendedName>
    <alternativeName>
        <fullName evidence="9">dCMP deaminase</fullName>
    </alternativeName>
</protein>
<proteinExistence type="inferred from homology"/>
<evidence type="ECO:0000256" key="3">
    <source>
        <dbReference type="ARBA" id="ARBA00022723"/>
    </source>
</evidence>
<dbReference type="SUPFAM" id="SSF53927">
    <property type="entry name" value="Cytidine deaminase-like"/>
    <property type="match status" value="1"/>
</dbReference>
<evidence type="ECO:0000256" key="8">
    <source>
        <dbReference type="ARBA" id="ARBA00038938"/>
    </source>
</evidence>
<comment type="function">
    <text evidence="7">Supplies the nucleotide substrate for thymidylate synthetase.</text>
</comment>
<evidence type="ECO:0000256" key="2">
    <source>
        <dbReference type="ARBA" id="ARBA00006576"/>
    </source>
</evidence>
<dbReference type="Gene3D" id="3.40.140.10">
    <property type="entry name" value="Cytidine Deaminase, domain 2"/>
    <property type="match status" value="1"/>
</dbReference>
<comment type="catalytic activity">
    <reaction evidence="10">
        <text>dCMP + H2O + H(+) = dUMP + NH4(+)</text>
        <dbReference type="Rhea" id="RHEA:22924"/>
        <dbReference type="ChEBI" id="CHEBI:15377"/>
        <dbReference type="ChEBI" id="CHEBI:15378"/>
        <dbReference type="ChEBI" id="CHEBI:28938"/>
        <dbReference type="ChEBI" id="CHEBI:57566"/>
        <dbReference type="ChEBI" id="CHEBI:246422"/>
        <dbReference type="EC" id="3.5.4.12"/>
    </reaction>
</comment>
<feature type="domain" description="CMP/dCMP-type deaminase" evidence="12">
    <location>
        <begin position="31"/>
        <end position="160"/>
    </location>
</feature>
<sequence>MSTSKSTRMDVNNDESIWNEHLGINGKYVLKGDEYFMAIALLVGKRSEDPSSQVGACIVNEDQNIVGVGYNGMPNGCENKFSWEKYADNPLERKYMYVCHAAMNAVVNKNVINLKNCKIYNVIFPCNECAKILIQSGIKEVVFLSDKRCYKNETIASKKLFEAAGVITREFKYDPENSKIVIDFCEIDWDNKKKRPSVQNECESTSKKMAKNDNA</sequence>
<dbReference type="Pfam" id="PF00383">
    <property type="entry name" value="dCMP_cyt_deam_1"/>
    <property type="match status" value="1"/>
</dbReference>
<evidence type="ECO:0000313" key="13">
    <source>
        <dbReference type="EMBL" id="CAG9859913.1"/>
    </source>
</evidence>
<dbReference type="GO" id="GO:0009165">
    <property type="term" value="P:nucleotide biosynthetic process"/>
    <property type="evidence" value="ECO:0007669"/>
    <property type="project" value="UniProtKB-KW"/>
</dbReference>
<dbReference type="EC" id="3.5.4.12" evidence="8"/>
<evidence type="ECO:0000256" key="10">
    <source>
        <dbReference type="ARBA" id="ARBA00052978"/>
    </source>
</evidence>
<evidence type="ECO:0000256" key="1">
    <source>
        <dbReference type="ARBA" id="ARBA00001947"/>
    </source>
</evidence>
<gene>
    <name evidence="13" type="ORF">PHYEVI_LOCUS6274</name>
</gene>
<dbReference type="GO" id="GO:0004132">
    <property type="term" value="F:dCMP deaminase activity"/>
    <property type="evidence" value="ECO:0007669"/>
    <property type="project" value="UniProtKB-EC"/>
</dbReference>
<dbReference type="InterPro" id="IPR015517">
    <property type="entry name" value="dCMP_deaminase-rel"/>
</dbReference>
<dbReference type="PROSITE" id="PS51747">
    <property type="entry name" value="CYT_DCMP_DEAMINASES_2"/>
    <property type="match status" value="1"/>
</dbReference>
<evidence type="ECO:0000256" key="7">
    <source>
        <dbReference type="ARBA" id="ARBA00037036"/>
    </source>
</evidence>
<dbReference type="OrthoDB" id="6710946at2759"/>
<evidence type="ECO:0000256" key="6">
    <source>
        <dbReference type="ARBA" id="ARBA00022833"/>
    </source>
</evidence>
<dbReference type="PANTHER" id="PTHR11086:SF18">
    <property type="entry name" value="DEOXYCYTIDYLATE DEAMINASE"/>
    <property type="match status" value="1"/>
</dbReference>
<name>A0A9N9TJM2_PHYSR</name>
<dbReference type="EMBL" id="OU900096">
    <property type="protein sequence ID" value="CAG9859913.1"/>
    <property type="molecule type" value="Genomic_DNA"/>
</dbReference>
<reference evidence="13" key="1">
    <citation type="submission" date="2022-01" db="EMBL/GenBank/DDBJ databases">
        <authorList>
            <person name="King R."/>
        </authorList>
    </citation>
    <scope>NUCLEOTIDE SEQUENCE</scope>
</reference>
<keyword evidence="4" id="KW-0545">Nucleotide biosynthesis</keyword>
<dbReference type="AlphaFoldDB" id="A0A9N9TJM2"/>
<keyword evidence="3" id="KW-0479">Metal-binding</keyword>
<evidence type="ECO:0000256" key="4">
    <source>
        <dbReference type="ARBA" id="ARBA00022727"/>
    </source>
</evidence>
<evidence type="ECO:0000256" key="5">
    <source>
        <dbReference type="ARBA" id="ARBA00022801"/>
    </source>
</evidence>
<dbReference type="InterPro" id="IPR035105">
    <property type="entry name" value="Deoxycytidylate_deaminase_dom"/>
</dbReference>
<comment type="similarity">
    <text evidence="2">Belongs to the cytidine and deoxycytidylate deaminase family.</text>
</comment>
<organism evidence="13 14">
    <name type="scientific">Phyllotreta striolata</name>
    <name type="common">Striped flea beetle</name>
    <name type="synonym">Crioceris striolata</name>
    <dbReference type="NCBI Taxonomy" id="444603"/>
    <lineage>
        <taxon>Eukaryota</taxon>
        <taxon>Metazoa</taxon>
        <taxon>Ecdysozoa</taxon>
        <taxon>Arthropoda</taxon>
        <taxon>Hexapoda</taxon>
        <taxon>Insecta</taxon>
        <taxon>Pterygota</taxon>
        <taxon>Neoptera</taxon>
        <taxon>Endopterygota</taxon>
        <taxon>Coleoptera</taxon>
        <taxon>Polyphaga</taxon>
        <taxon>Cucujiformia</taxon>
        <taxon>Chrysomeloidea</taxon>
        <taxon>Chrysomelidae</taxon>
        <taxon>Galerucinae</taxon>
        <taxon>Alticini</taxon>
        <taxon>Phyllotreta</taxon>
    </lineage>
</organism>
<dbReference type="InterPro" id="IPR016193">
    <property type="entry name" value="Cytidine_deaminase-like"/>
</dbReference>